<sequence length="59" mass="6495">MDDGPAPDHGAGPFWSGLSRPLLIVHRPFNNARGKLYEIDFTGSTLRLGRQRTDLDGDS</sequence>
<accession>A0A1H1WDF0</accession>
<dbReference type="EMBL" id="LT629772">
    <property type="protein sequence ID" value="SDS94396.1"/>
    <property type="molecule type" value="Genomic_DNA"/>
</dbReference>
<name>A0A1H1WDF0_9ACTN</name>
<dbReference type="Proteomes" id="UP000199103">
    <property type="component" value="Chromosome I"/>
</dbReference>
<evidence type="ECO:0000313" key="1">
    <source>
        <dbReference type="EMBL" id="SDS94396.1"/>
    </source>
</evidence>
<proteinExistence type="predicted"/>
<gene>
    <name evidence="1" type="ORF">SAMN04489812_3575</name>
</gene>
<dbReference type="RefSeq" id="WP_091526837.1">
    <property type="nucleotide sequence ID" value="NZ_LT629772.1"/>
</dbReference>
<dbReference type="AlphaFoldDB" id="A0A1H1WDF0"/>
<protein>
    <submittedName>
        <fullName evidence="1">Uncharacterized protein</fullName>
    </submittedName>
</protein>
<organism evidence="1 2">
    <name type="scientific">Microlunatus soli</name>
    <dbReference type="NCBI Taxonomy" id="630515"/>
    <lineage>
        <taxon>Bacteria</taxon>
        <taxon>Bacillati</taxon>
        <taxon>Actinomycetota</taxon>
        <taxon>Actinomycetes</taxon>
        <taxon>Propionibacteriales</taxon>
        <taxon>Propionibacteriaceae</taxon>
        <taxon>Microlunatus</taxon>
    </lineage>
</organism>
<dbReference type="OrthoDB" id="9763933at2"/>
<reference evidence="1 2" key="1">
    <citation type="submission" date="2016-10" db="EMBL/GenBank/DDBJ databases">
        <authorList>
            <person name="de Groot N.N."/>
        </authorList>
    </citation>
    <scope>NUCLEOTIDE SEQUENCE [LARGE SCALE GENOMIC DNA]</scope>
    <source>
        <strain evidence="1 2">DSM 21800</strain>
    </source>
</reference>
<evidence type="ECO:0000313" key="2">
    <source>
        <dbReference type="Proteomes" id="UP000199103"/>
    </source>
</evidence>
<keyword evidence="2" id="KW-1185">Reference proteome</keyword>